<feature type="transmembrane region" description="Helical" evidence="7">
    <location>
        <begin position="12"/>
        <end position="31"/>
    </location>
</feature>
<dbReference type="PROSITE" id="PS50928">
    <property type="entry name" value="ABC_TM1"/>
    <property type="match status" value="1"/>
</dbReference>
<name>A0A5C4N289_9RHOB</name>
<dbReference type="EMBL" id="VDFU01000002">
    <property type="protein sequence ID" value="TNC52339.1"/>
    <property type="molecule type" value="Genomic_DNA"/>
</dbReference>
<sequence>MLRDDRFARAGLLAIALVLVGLYLFPLYWMYVTALKTGTEISAWPPRFWPETPDVAVVEVWERLRMGTFLWNSLIIALGTTAVVVLLGTGCGYALARVRGLWMDVALFLILMMQVLPSSLMITPIFVAFSQFGLLEYPRLSVILAQVAKLLPFYVVLVRATFLQVPRELEEAALVDGNSRLGAFLKINVPLARNGILVAAVLIMLQALGEYVYSRSLIQERAFQPATVGLQSFMGPNTSDWQGVMTYAAIYVTPILLFFVLLQRQIVSGLTSGALK</sequence>
<evidence type="ECO:0000313" key="10">
    <source>
        <dbReference type="Proteomes" id="UP000305887"/>
    </source>
</evidence>
<keyword evidence="5 7" id="KW-1133">Transmembrane helix</keyword>
<evidence type="ECO:0000256" key="6">
    <source>
        <dbReference type="ARBA" id="ARBA00023136"/>
    </source>
</evidence>
<feature type="transmembrane region" description="Helical" evidence="7">
    <location>
        <begin position="69"/>
        <end position="95"/>
    </location>
</feature>
<dbReference type="PANTHER" id="PTHR32243:SF18">
    <property type="entry name" value="INNER MEMBRANE ABC TRANSPORTER PERMEASE PROTEIN YCJP"/>
    <property type="match status" value="1"/>
</dbReference>
<accession>A0A5C4N289</accession>
<protein>
    <submittedName>
        <fullName evidence="9">Carbohydrate ABC transporter permease</fullName>
    </submittedName>
</protein>
<comment type="caution">
    <text evidence="9">The sequence shown here is derived from an EMBL/GenBank/DDBJ whole genome shotgun (WGS) entry which is preliminary data.</text>
</comment>
<feature type="transmembrane region" description="Helical" evidence="7">
    <location>
        <begin position="195"/>
        <end position="213"/>
    </location>
</feature>
<reference evidence="9 10" key="1">
    <citation type="submission" date="2019-06" db="EMBL/GenBank/DDBJ databases">
        <title>YIM 131921 draft genome.</title>
        <authorList>
            <person name="Jiang L."/>
        </authorList>
    </citation>
    <scope>NUCLEOTIDE SEQUENCE [LARGE SCALE GENOMIC DNA]</scope>
    <source>
        <strain evidence="9 10">YIM 131921</strain>
    </source>
</reference>
<feature type="transmembrane region" description="Helical" evidence="7">
    <location>
        <begin position="107"/>
        <end position="129"/>
    </location>
</feature>
<comment type="similarity">
    <text evidence="7">Belongs to the binding-protein-dependent transport system permease family.</text>
</comment>
<evidence type="ECO:0000256" key="1">
    <source>
        <dbReference type="ARBA" id="ARBA00004651"/>
    </source>
</evidence>
<evidence type="ECO:0000256" key="7">
    <source>
        <dbReference type="RuleBase" id="RU363032"/>
    </source>
</evidence>
<organism evidence="9 10">
    <name type="scientific">Rubellimicrobium rubrum</name>
    <dbReference type="NCBI Taxonomy" id="2585369"/>
    <lineage>
        <taxon>Bacteria</taxon>
        <taxon>Pseudomonadati</taxon>
        <taxon>Pseudomonadota</taxon>
        <taxon>Alphaproteobacteria</taxon>
        <taxon>Rhodobacterales</taxon>
        <taxon>Roseobacteraceae</taxon>
        <taxon>Rubellimicrobium</taxon>
    </lineage>
</organism>
<dbReference type="Proteomes" id="UP000305887">
    <property type="component" value="Unassembled WGS sequence"/>
</dbReference>
<dbReference type="RefSeq" id="WP_139075023.1">
    <property type="nucleotide sequence ID" value="NZ_VDFU01000002.1"/>
</dbReference>
<keyword evidence="3" id="KW-1003">Cell membrane</keyword>
<dbReference type="Gene3D" id="1.10.3720.10">
    <property type="entry name" value="MetI-like"/>
    <property type="match status" value="1"/>
</dbReference>
<dbReference type="GO" id="GO:0005886">
    <property type="term" value="C:plasma membrane"/>
    <property type="evidence" value="ECO:0007669"/>
    <property type="project" value="UniProtKB-SubCell"/>
</dbReference>
<keyword evidence="6 7" id="KW-0472">Membrane</keyword>
<comment type="subcellular location">
    <subcellularLocation>
        <location evidence="1 7">Cell membrane</location>
        <topology evidence="1 7">Multi-pass membrane protein</topology>
    </subcellularLocation>
</comment>
<dbReference type="CDD" id="cd06261">
    <property type="entry name" value="TM_PBP2"/>
    <property type="match status" value="1"/>
</dbReference>
<gene>
    <name evidence="9" type="ORF">FHG66_02015</name>
</gene>
<proteinExistence type="inferred from homology"/>
<evidence type="ECO:0000256" key="2">
    <source>
        <dbReference type="ARBA" id="ARBA00022448"/>
    </source>
</evidence>
<feature type="transmembrane region" description="Helical" evidence="7">
    <location>
        <begin position="244"/>
        <end position="262"/>
    </location>
</feature>
<dbReference type="GO" id="GO:0055085">
    <property type="term" value="P:transmembrane transport"/>
    <property type="evidence" value="ECO:0007669"/>
    <property type="project" value="InterPro"/>
</dbReference>
<dbReference type="PANTHER" id="PTHR32243">
    <property type="entry name" value="MALTOSE TRANSPORT SYSTEM PERMEASE-RELATED"/>
    <property type="match status" value="1"/>
</dbReference>
<dbReference type="OrthoDB" id="9815445at2"/>
<keyword evidence="4 7" id="KW-0812">Transmembrane</keyword>
<evidence type="ECO:0000256" key="4">
    <source>
        <dbReference type="ARBA" id="ARBA00022692"/>
    </source>
</evidence>
<dbReference type="InterPro" id="IPR000515">
    <property type="entry name" value="MetI-like"/>
</dbReference>
<dbReference type="AlphaFoldDB" id="A0A5C4N289"/>
<dbReference type="InterPro" id="IPR035906">
    <property type="entry name" value="MetI-like_sf"/>
</dbReference>
<keyword evidence="10" id="KW-1185">Reference proteome</keyword>
<evidence type="ECO:0000259" key="8">
    <source>
        <dbReference type="PROSITE" id="PS50928"/>
    </source>
</evidence>
<keyword evidence="2 7" id="KW-0813">Transport</keyword>
<feature type="transmembrane region" description="Helical" evidence="7">
    <location>
        <begin position="141"/>
        <end position="162"/>
    </location>
</feature>
<dbReference type="Pfam" id="PF00528">
    <property type="entry name" value="BPD_transp_1"/>
    <property type="match status" value="1"/>
</dbReference>
<evidence type="ECO:0000313" key="9">
    <source>
        <dbReference type="EMBL" id="TNC52339.1"/>
    </source>
</evidence>
<dbReference type="SUPFAM" id="SSF161098">
    <property type="entry name" value="MetI-like"/>
    <property type="match status" value="1"/>
</dbReference>
<dbReference type="InterPro" id="IPR050901">
    <property type="entry name" value="BP-dep_ABC_trans_perm"/>
</dbReference>
<evidence type="ECO:0000256" key="5">
    <source>
        <dbReference type="ARBA" id="ARBA00022989"/>
    </source>
</evidence>
<evidence type="ECO:0000256" key="3">
    <source>
        <dbReference type="ARBA" id="ARBA00022475"/>
    </source>
</evidence>
<feature type="domain" description="ABC transmembrane type-1" evidence="8">
    <location>
        <begin position="70"/>
        <end position="262"/>
    </location>
</feature>